<comment type="caution">
    <text evidence="1">The sequence shown here is derived from an EMBL/GenBank/DDBJ whole genome shotgun (WGS) entry which is preliminary data.</text>
</comment>
<protein>
    <submittedName>
        <fullName evidence="1">Uncharacterized protein</fullName>
    </submittedName>
</protein>
<organism evidence="1 2">
    <name type="scientific">Paramicrosporidium saccamoebae</name>
    <dbReference type="NCBI Taxonomy" id="1246581"/>
    <lineage>
        <taxon>Eukaryota</taxon>
        <taxon>Fungi</taxon>
        <taxon>Fungi incertae sedis</taxon>
        <taxon>Cryptomycota</taxon>
        <taxon>Cryptomycota incertae sedis</taxon>
        <taxon>Paramicrosporidium</taxon>
    </lineage>
</organism>
<proteinExistence type="predicted"/>
<name>A0A2H9TLD0_9FUNG</name>
<accession>A0A2H9TLD0</accession>
<keyword evidence="2" id="KW-1185">Reference proteome</keyword>
<gene>
    <name evidence="1" type="ORF">PSACC_01629</name>
</gene>
<reference evidence="1 2" key="1">
    <citation type="submission" date="2016-10" db="EMBL/GenBank/DDBJ databases">
        <title>The genome of Paramicrosporidium saccamoebae is the missing link in understanding Cryptomycota and Microsporidia evolution.</title>
        <authorList>
            <person name="Quandt C.A."/>
            <person name="Beaudet D."/>
            <person name="Corsaro D."/>
            <person name="Michel R."/>
            <person name="Corradi N."/>
            <person name="James T."/>
        </authorList>
    </citation>
    <scope>NUCLEOTIDE SEQUENCE [LARGE SCALE GENOMIC DNA]</scope>
    <source>
        <strain evidence="1 2">KSL3</strain>
    </source>
</reference>
<dbReference type="Proteomes" id="UP000240830">
    <property type="component" value="Unassembled WGS sequence"/>
</dbReference>
<sequence length="90" mass="10195">MSRHTSSDNKTPLLWVLIQGDDEDRGKALCEPQSIDDAIQELMADPSIVKVAPRIVGKTVNSIETLFLVREKTRLLGQVDLFVYQKQRLD</sequence>
<evidence type="ECO:0000313" key="2">
    <source>
        <dbReference type="Proteomes" id="UP000240830"/>
    </source>
</evidence>
<evidence type="ECO:0000313" key="1">
    <source>
        <dbReference type="EMBL" id="PJF18544.1"/>
    </source>
</evidence>
<dbReference type="AlphaFoldDB" id="A0A2H9TLD0"/>
<dbReference type="EMBL" id="MTSL01000117">
    <property type="protein sequence ID" value="PJF18544.1"/>
    <property type="molecule type" value="Genomic_DNA"/>
</dbReference>